<protein>
    <submittedName>
        <fullName evidence="1">Uncharacterized protein</fullName>
    </submittedName>
</protein>
<organism evidence="1">
    <name type="scientific">Virus NIOZ-UU157</name>
    <dbReference type="NCBI Taxonomy" id="2763269"/>
    <lineage>
        <taxon>Viruses</taxon>
    </lineage>
</organism>
<gene>
    <name evidence="1" type="ORF">NIOZUU157_00265</name>
</gene>
<name>A0A7S9XFL2_9VIRU</name>
<sequence>MAFTANIKITGLVGASSGPCDIYQSSDFFSTPIATGVSISSLQAAAGVDVGCNPATTILRIQNTGTCTNFENVSITF</sequence>
<evidence type="ECO:0000313" key="1">
    <source>
        <dbReference type="EMBL" id="QPI16374.1"/>
    </source>
</evidence>
<proteinExistence type="predicted"/>
<accession>A0A7S9XFL2</accession>
<reference evidence="1" key="1">
    <citation type="submission" date="2020-08" db="EMBL/GenBank/DDBJ databases">
        <title>Bridging the membrane lipid divide: bacteria of the FCB group superphylum have the potential to synthesize archaeal ether lipids.</title>
        <authorList>
            <person name="Villanueva L."/>
            <person name="von Meijenfeldt F.A.B."/>
            <person name="Westbye A.B."/>
            <person name="Yadav S."/>
            <person name="Hopmans E.C."/>
            <person name="Dutilh B.E."/>
            <person name="Sinninghe Damste J.S."/>
        </authorList>
    </citation>
    <scope>NUCLEOTIDE SEQUENCE</scope>
    <source>
        <strain evidence="1">NIOZ-UU157</strain>
    </source>
</reference>
<dbReference type="EMBL" id="MW030560">
    <property type="protein sequence ID" value="QPI16374.1"/>
    <property type="molecule type" value="Genomic_DNA"/>
</dbReference>